<evidence type="ECO:0000256" key="7">
    <source>
        <dbReference type="SAM" id="Phobius"/>
    </source>
</evidence>
<evidence type="ECO:0000256" key="3">
    <source>
        <dbReference type="ARBA" id="ARBA00022692"/>
    </source>
</evidence>
<dbReference type="Proteomes" id="UP001324427">
    <property type="component" value="Unassembled WGS sequence"/>
</dbReference>
<feature type="transmembrane region" description="Helical" evidence="7">
    <location>
        <begin position="435"/>
        <end position="459"/>
    </location>
</feature>
<accession>A0AAV9J8M2</accession>
<keyword evidence="9" id="KW-1185">Reference proteome</keyword>
<feature type="transmembrane region" description="Helical" evidence="7">
    <location>
        <begin position="510"/>
        <end position="529"/>
    </location>
</feature>
<proteinExistence type="predicted"/>
<dbReference type="AlphaFoldDB" id="A0AAV9J8M2"/>
<feature type="region of interest" description="Disordered" evidence="6">
    <location>
        <begin position="29"/>
        <end position="57"/>
    </location>
</feature>
<name>A0AAV9J8M2_9PEZI</name>
<comment type="caution">
    <text evidence="8">The sequence shown here is derived from an EMBL/GenBank/DDBJ whole genome shotgun (WGS) entry which is preliminary data.</text>
</comment>
<feature type="transmembrane region" description="Helical" evidence="7">
    <location>
        <begin position="77"/>
        <end position="97"/>
    </location>
</feature>
<feature type="transmembrane region" description="Helical" evidence="7">
    <location>
        <begin position="225"/>
        <end position="247"/>
    </location>
</feature>
<evidence type="ECO:0000256" key="6">
    <source>
        <dbReference type="SAM" id="MobiDB-lite"/>
    </source>
</evidence>
<keyword evidence="3 7" id="KW-0812">Transmembrane</keyword>
<keyword evidence="5 7" id="KW-0472">Membrane</keyword>
<feature type="transmembrane region" description="Helical" evidence="7">
    <location>
        <begin position="358"/>
        <end position="380"/>
    </location>
</feature>
<dbReference type="EMBL" id="JAVFHQ010000056">
    <property type="protein sequence ID" value="KAK4541205.1"/>
    <property type="molecule type" value="Genomic_DNA"/>
</dbReference>
<protein>
    <recommendedName>
        <fullName evidence="10">Amino acid transporter</fullName>
    </recommendedName>
</protein>
<dbReference type="PANTHER" id="PTHR45649">
    <property type="entry name" value="AMINO-ACID PERMEASE BAT1"/>
    <property type="match status" value="1"/>
</dbReference>
<dbReference type="Pfam" id="PF13520">
    <property type="entry name" value="AA_permease_2"/>
    <property type="match status" value="1"/>
</dbReference>
<feature type="transmembrane region" description="Helical" evidence="7">
    <location>
        <begin position="109"/>
        <end position="127"/>
    </location>
</feature>
<sequence>MATGRSDHDHGAPIYRQPAVELHLQKSTGVTAKERFEERIDTPDEVDGGPSDHSLKDASDMRRMGKQQILTRRFRQITIAAFIGTTTSAWEYALFLVSPGLVDGGTAGLLYNVIWSFFGFGAIYLSLAEMASMAPIAGSLYHWVSEFAPENVQAVLSYFTGWISTLAWQAGFAQGVLLAGTQIQTIIQVMNPDYAFPNWHGTLLTFAAILVSYVMNVYGVRSLPYWQVPVFAVGTMAYFAYVVPVWINAPRATHTEVWTGFSNTGGWPSMTLAVLVGQLSGIGMQTGVDTAAHMAEEVNDASIAVPRAMITIFLVDCALVFPLIVTICYHLPDVQAALNDPTEYPGIWIMRQAMSNGWIAVILAIITAIVMASNVTYLAGVSRDLFAFARDKGLPFSSWFSKVDPKRQIPVNANIFSCALSAILALIYIGSPVAFYAVTSLNTVSLLQCYVFAIGCVLWRRLTRPETLPPARFSLGRWGVPVNIAAVLYSVWSFFWCFWPQAQPVTASGFNWAGPLYVLALIVSALYYIRARHRYDGPVTSVEGRNVRRQ</sequence>
<evidence type="ECO:0000313" key="8">
    <source>
        <dbReference type="EMBL" id="KAK4541205.1"/>
    </source>
</evidence>
<dbReference type="Gene3D" id="1.20.1740.10">
    <property type="entry name" value="Amino acid/polyamine transporter I"/>
    <property type="match status" value="1"/>
</dbReference>
<evidence type="ECO:0000256" key="5">
    <source>
        <dbReference type="ARBA" id="ARBA00023136"/>
    </source>
</evidence>
<keyword evidence="4 7" id="KW-1133">Transmembrane helix</keyword>
<dbReference type="PANTHER" id="PTHR45649:SF4">
    <property type="entry name" value="TRANSPORTER, PUTATIVE (EUROFUNG)-RELATED"/>
    <property type="match status" value="1"/>
</dbReference>
<feature type="transmembrane region" description="Helical" evidence="7">
    <location>
        <begin position="480"/>
        <end position="498"/>
    </location>
</feature>
<evidence type="ECO:0000256" key="1">
    <source>
        <dbReference type="ARBA" id="ARBA00004141"/>
    </source>
</evidence>
<organism evidence="8 9">
    <name type="scientific">Oleoguttula mirabilis</name>
    <dbReference type="NCBI Taxonomy" id="1507867"/>
    <lineage>
        <taxon>Eukaryota</taxon>
        <taxon>Fungi</taxon>
        <taxon>Dikarya</taxon>
        <taxon>Ascomycota</taxon>
        <taxon>Pezizomycotina</taxon>
        <taxon>Dothideomycetes</taxon>
        <taxon>Dothideomycetidae</taxon>
        <taxon>Mycosphaerellales</taxon>
        <taxon>Teratosphaeriaceae</taxon>
        <taxon>Oleoguttula</taxon>
    </lineage>
</organism>
<dbReference type="GO" id="GO:0016020">
    <property type="term" value="C:membrane"/>
    <property type="evidence" value="ECO:0007669"/>
    <property type="project" value="UniProtKB-SubCell"/>
</dbReference>
<gene>
    <name evidence="8" type="ORF">LTR36_008279</name>
</gene>
<feature type="compositionally biased region" description="Basic and acidic residues" evidence="6">
    <location>
        <begin position="32"/>
        <end position="42"/>
    </location>
</feature>
<evidence type="ECO:0008006" key="10">
    <source>
        <dbReference type="Google" id="ProtNLM"/>
    </source>
</evidence>
<dbReference type="GO" id="GO:0022857">
    <property type="term" value="F:transmembrane transporter activity"/>
    <property type="evidence" value="ECO:0007669"/>
    <property type="project" value="InterPro"/>
</dbReference>
<feature type="transmembrane region" description="Helical" evidence="7">
    <location>
        <begin position="309"/>
        <end position="332"/>
    </location>
</feature>
<comment type="subcellular location">
    <subcellularLocation>
        <location evidence="1">Membrane</location>
        <topology evidence="1">Multi-pass membrane protein</topology>
    </subcellularLocation>
</comment>
<dbReference type="InterPro" id="IPR002293">
    <property type="entry name" value="AA/rel_permease1"/>
</dbReference>
<evidence type="ECO:0000256" key="2">
    <source>
        <dbReference type="ARBA" id="ARBA00022448"/>
    </source>
</evidence>
<feature type="transmembrane region" description="Helical" evidence="7">
    <location>
        <begin position="199"/>
        <end position="218"/>
    </location>
</feature>
<evidence type="ECO:0000313" key="9">
    <source>
        <dbReference type="Proteomes" id="UP001324427"/>
    </source>
</evidence>
<dbReference type="PIRSF" id="PIRSF006060">
    <property type="entry name" value="AA_transporter"/>
    <property type="match status" value="1"/>
</dbReference>
<reference evidence="8 9" key="1">
    <citation type="submission" date="2021-11" db="EMBL/GenBank/DDBJ databases">
        <title>Black yeast isolated from Biological Soil Crust.</title>
        <authorList>
            <person name="Kurbessoian T."/>
        </authorList>
    </citation>
    <scope>NUCLEOTIDE SEQUENCE [LARGE SCALE GENOMIC DNA]</scope>
    <source>
        <strain evidence="8 9">CCFEE 5522</strain>
    </source>
</reference>
<feature type="transmembrane region" description="Helical" evidence="7">
    <location>
        <begin position="411"/>
        <end position="429"/>
    </location>
</feature>
<keyword evidence="2" id="KW-0813">Transport</keyword>
<evidence type="ECO:0000256" key="4">
    <source>
        <dbReference type="ARBA" id="ARBA00022989"/>
    </source>
</evidence>